<feature type="transmembrane region" description="Helical" evidence="4">
    <location>
        <begin position="81"/>
        <end position="103"/>
    </location>
</feature>
<dbReference type="OrthoDB" id="65739at2"/>
<feature type="transmembrane region" description="Helical" evidence="4">
    <location>
        <begin position="152"/>
        <end position="174"/>
    </location>
</feature>
<gene>
    <name evidence="6" type="ORF">C7389_1085</name>
</gene>
<feature type="transmembrane region" description="Helical" evidence="4">
    <location>
        <begin position="21"/>
        <end position="41"/>
    </location>
</feature>
<feature type="transmembrane region" description="Helical" evidence="4">
    <location>
        <begin position="180"/>
        <end position="200"/>
    </location>
</feature>
<feature type="transmembrane region" description="Helical" evidence="4">
    <location>
        <begin position="259"/>
        <end position="277"/>
    </location>
</feature>
<keyword evidence="2 4" id="KW-1133">Transmembrane helix</keyword>
<comment type="caution">
    <text evidence="6">The sequence shown here is derived from an EMBL/GenBank/DDBJ whole genome shotgun (WGS) entry which is preliminary data.</text>
</comment>
<sequence>MKTNAEILPPSPAFNPRPLMLAYMSCTMAMMAFVALIGPMARVLHLAAWQAGTVVTVGGVLWMVLARAWGRASDRLGRRRVLLMGVGGFMLSYWAMCGLLLASLELLPAAALVFAGLLLTRGAVGGFFAAIPSVGQALVADHVSPAGRTAALAGLGAANAIGLVLGPALAAALTPISLGLPLYVTAALPLLAFVALWRGLPRSEHHRDMPASSVRLADPRLRRPMAVAFAAMFSVSVGQISVGFFAIDRLGLPPEQAARAAGLALTLVGVGLILAQVAVRRLKWDSLKLIRVGAAVSGLGFGAVALADSSATLAACYFTAAAGMGWVFPAFAALASNAVGAHEQGATAGSLGAAQGLGLVLGPVVGTLLYELGPGVPYMFIGLVLVLVAAWPVAAEASVPAGE</sequence>
<feature type="domain" description="Major facilitator superfamily (MFS) profile" evidence="5">
    <location>
        <begin position="1"/>
        <end position="400"/>
    </location>
</feature>
<dbReference type="EMBL" id="SNVV01000008">
    <property type="protein sequence ID" value="TDN50762.1"/>
    <property type="molecule type" value="Genomic_DNA"/>
</dbReference>
<evidence type="ECO:0000259" key="5">
    <source>
        <dbReference type="PROSITE" id="PS50850"/>
    </source>
</evidence>
<dbReference type="SUPFAM" id="SSF103473">
    <property type="entry name" value="MFS general substrate transporter"/>
    <property type="match status" value="1"/>
</dbReference>
<dbReference type="InterPro" id="IPR020846">
    <property type="entry name" value="MFS_dom"/>
</dbReference>
<keyword evidence="3 4" id="KW-0472">Membrane</keyword>
<dbReference type="Pfam" id="PF07690">
    <property type="entry name" value="MFS_1"/>
    <property type="match status" value="1"/>
</dbReference>
<dbReference type="PROSITE" id="PS50850">
    <property type="entry name" value="MFS"/>
    <property type="match status" value="1"/>
</dbReference>
<dbReference type="InterPro" id="IPR011701">
    <property type="entry name" value="MFS"/>
</dbReference>
<dbReference type="PANTHER" id="PTHR23546">
    <property type="entry name" value="TRANSPORT PROTEIN"/>
    <property type="match status" value="1"/>
</dbReference>
<dbReference type="RefSeq" id="WP_133591108.1">
    <property type="nucleotide sequence ID" value="NZ_SNVV01000008.1"/>
</dbReference>
<name>A0A4V6PQM0_9RHOO</name>
<dbReference type="Gene3D" id="1.20.1250.20">
    <property type="entry name" value="MFS general substrate transporter like domains"/>
    <property type="match status" value="1"/>
</dbReference>
<keyword evidence="7" id="KW-1185">Reference proteome</keyword>
<feature type="transmembrane region" description="Helical" evidence="4">
    <location>
        <begin position="47"/>
        <end position="69"/>
    </location>
</feature>
<dbReference type="GO" id="GO:0022857">
    <property type="term" value="F:transmembrane transporter activity"/>
    <property type="evidence" value="ECO:0007669"/>
    <property type="project" value="InterPro"/>
</dbReference>
<evidence type="ECO:0000313" key="7">
    <source>
        <dbReference type="Proteomes" id="UP000295129"/>
    </source>
</evidence>
<feature type="transmembrane region" description="Helical" evidence="4">
    <location>
        <begin position="225"/>
        <end position="247"/>
    </location>
</feature>
<dbReference type="InterPro" id="IPR036259">
    <property type="entry name" value="MFS_trans_sf"/>
</dbReference>
<reference evidence="6 7" key="1">
    <citation type="submission" date="2019-03" db="EMBL/GenBank/DDBJ databases">
        <title>Genomic Encyclopedia of Type Strains, Phase IV (KMG-IV): sequencing the most valuable type-strain genomes for metagenomic binning, comparative biology and taxonomic classification.</title>
        <authorList>
            <person name="Goeker M."/>
        </authorList>
    </citation>
    <scope>NUCLEOTIDE SEQUENCE [LARGE SCALE GENOMIC DNA]</scope>
    <source>
        <strain evidence="6 7">DSM 12121</strain>
    </source>
</reference>
<organism evidence="6 7">
    <name type="scientific">Azoarcus indigens</name>
    <dbReference type="NCBI Taxonomy" id="29545"/>
    <lineage>
        <taxon>Bacteria</taxon>
        <taxon>Pseudomonadati</taxon>
        <taxon>Pseudomonadota</taxon>
        <taxon>Betaproteobacteria</taxon>
        <taxon>Rhodocyclales</taxon>
        <taxon>Zoogloeaceae</taxon>
        <taxon>Azoarcus</taxon>
    </lineage>
</organism>
<evidence type="ECO:0000256" key="1">
    <source>
        <dbReference type="ARBA" id="ARBA00022692"/>
    </source>
</evidence>
<feature type="transmembrane region" description="Helical" evidence="4">
    <location>
        <begin position="109"/>
        <end position="131"/>
    </location>
</feature>
<evidence type="ECO:0000313" key="6">
    <source>
        <dbReference type="EMBL" id="TDN50762.1"/>
    </source>
</evidence>
<evidence type="ECO:0000256" key="2">
    <source>
        <dbReference type="ARBA" id="ARBA00022989"/>
    </source>
</evidence>
<dbReference type="PANTHER" id="PTHR23546:SF1">
    <property type="entry name" value="MEMBRANE PROTEIN"/>
    <property type="match status" value="1"/>
</dbReference>
<protein>
    <submittedName>
        <fullName evidence="6">Putative MFS family arabinose efflux permease</fullName>
    </submittedName>
</protein>
<evidence type="ECO:0000256" key="4">
    <source>
        <dbReference type="SAM" id="Phobius"/>
    </source>
</evidence>
<feature type="transmembrane region" description="Helical" evidence="4">
    <location>
        <begin position="289"/>
        <end position="306"/>
    </location>
</feature>
<dbReference type="Proteomes" id="UP000295129">
    <property type="component" value="Unassembled WGS sequence"/>
</dbReference>
<feature type="transmembrane region" description="Helical" evidence="4">
    <location>
        <begin position="376"/>
        <end position="394"/>
    </location>
</feature>
<keyword evidence="1 4" id="KW-0812">Transmembrane</keyword>
<dbReference type="AlphaFoldDB" id="A0A4V6PQM0"/>
<accession>A0A4V6PQM0</accession>
<dbReference type="CDD" id="cd17330">
    <property type="entry name" value="MFS_SLC46_TetA_like"/>
    <property type="match status" value="1"/>
</dbReference>
<evidence type="ECO:0000256" key="3">
    <source>
        <dbReference type="ARBA" id="ARBA00023136"/>
    </source>
</evidence>
<proteinExistence type="predicted"/>
<feature type="transmembrane region" description="Helical" evidence="4">
    <location>
        <begin position="346"/>
        <end position="370"/>
    </location>
</feature>
<feature type="transmembrane region" description="Helical" evidence="4">
    <location>
        <begin position="312"/>
        <end position="334"/>
    </location>
</feature>